<evidence type="ECO:0000313" key="8">
    <source>
        <dbReference type="Proteomes" id="UP000279271"/>
    </source>
</evidence>
<dbReference type="EMBL" id="QOKY01000215">
    <property type="protein sequence ID" value="RMZ52034.1"/>
    <property type="molecule type" value="Genomic_DNA"/>
</dbReference>
<dbReference type="PANTHER" id="PTHR10678">
    <property type="entry name" value="26S PROTEASOME NON-ATPASE REGULATORY SUBUNIT 11/COP9 SIGNALOSOME COMPLEX SUBUNIT 2"/>
    <property type="match status" value="1"/>
</dbReference>
<name>A0A087SCY1_AUXPR</name>
<dbReference type="AlphaFoldDB" id="A0A087SCY1"/>
<dbReference type="eggNOG" id="KOG1463">
    <property type="taxonomic scope" value="Eukaryota"/>
</dbReference>
<reference evidence="8" key="3">
    <citation type="journal article" date="2018" name="Algal Res.">
        <title>Characterization of plant carbon substrate utilization by Auxenochlorella protothecoides.</title>
        <authorList>
            <person name="Vogler B.W."/>
            <person name="Starkenburg S.R."/>
            <person name="Sudasinghe N."/>
            <person name="Schambach J.Y."/>
            <person name="Rollin J.A."/>
            <person name="Pattathil S."/>
            <person name="Barry A.N."/>
        </authorList>
    </citation>
    <scope>NUCLEOTIDE SEQUENCE [LARGE SCALE GENOMIC DNA]</scope>
    <source>
        <strain evidence="8">UTEX 25</strain>
    </source>
</reference>
<dbReference type="InterPro" id="IPR000717">
    <property type="entry name" value="PCI_dom"/>
</dbReference>
<evidence type="ECO:0000259" key="3">
    <source>
        <dbReference type="PROSITE" id="PS50250"/>
    </source>
</evidence>
<dbReference type="SMART" id="SM00088">
    <property type="entry name" value="PINT"/>
    <property type="match status" value="1"/>
</dbReference>
<protein>
    <submittedName>
        <fullName evidence="5">26S proteasome non-ATPase regulatory subunit 11</fullName>
    </submittedName>
</protein>
<dbReference type="PROSITE" id="PS50250">
    <property type="entry name" value="PCI"/>
    <property type="match status" value="1"/>
</dbReference>
<keyword evidence="2 5" id="KW-0647">Proteasome</keyword>
<dbReference type="SMART" id="SM00753">
    <property type="entry name" value="PAM"/>
    <property type="match status" value="1"/>
</dbReference>
<dbReference type="SUPFAM" id="SSF48452">
    <property type="entry name" value="TPR-like"/>
    <property type="match status" value="1"/>
</dbReference>
<sequence>MASALQTRLEAIDGASSDSAQQLRALLTGEGPNDGESVKVKESALTRLCEVLVSSKDADALSSLLLDLRPLFAVIPKAKTAKIIRTVIDAISRVPNSTQRLLEVCRAQVEWAAAEKRSFLRQRLETRLAGLLLEIKDYPAALSLLSKLLSEVKKLDDKLLLVDIYLLESQAHHALKNLPKSRASLTAGRAAANAIYVPPSTQADLDTQSGLLHSEEGDFTTAYSYYYEAYEQYAALSSPRALPLLKLMLLAKIMKGDVAEVPAIINSKTGATSTESREVASMRAVAEAYDSRSLHDFQAVLEEYPEQLTEDVNVSTHLAQLYSTLLEKNLLRLIEPFSRVEVAHIARLIDLPLPTIEAKLSQMILDKQLAGTLDQGAGLLEVWEEGTEDEVFPPALAAFENIGRAVDLLHARSLKLMAVAN</sequence>
<reference evidence="5 7" key="1">
    <citation type="journal article" date="2014" name="BMC Genomics">
        <title>Oil accumulation mechanisms of the oleaginous microalga Chlorella protothecoides revealed through its genome, transcriptomes, and proteomes.</title>
        <authorList>
            <person name="Gao C."/>
            <person name="Wang Y."/>
            <person name="Shen Y."/>
            <person name="Yan D."/>
            <person name="He X."/>
            <person name="Dai J."/>
            <person name="Wu Q."/>
        </authorList>
    </citation>
    <scope>NUCLEOTIDE SEQUENCE [LARGE SCALE GENOMIC DNA]</scope>
    <source>
        <strain evidence="5 7">0710</strain>
    </source>
</reference>
<keyword evidence="7" id="KW-1185">Reference proteome</keyword>
<dbReference type="InterPro" id="IPR036390">
    <property type="entry name" value="WH_DNA-bd_sf"/>
</dbReference>
<dbReference type="InterPro" id="IPR050871">
    <property type="entry name" value="26S_Proteasome/COP9_Components"/>
</dbReference>
<dbReference type="GO" id="GO:0000502">
    <property type="term" value="C:proteasome complex"/>
    <property type="evidence" value="ECO:0007669"/>
    <property type="project" value="UniProtKB-KW"/>
</dbReference>
<evidence type="ECO:0000313" key="7">
    <source>
        <dbReference type="Proteomes" id="UP000028924"/>
    </source>
</evidence>
<dbReference type="OrthoDB" id="1418352at2759"/>
<proteinExistence type="inferred from homology"/>
<evidence type="ECO:0000256" key="2">
    <source>
        <dbReference type="ARBA" id="ARBA00022942"/>
    </source>
</evidence>
<reference evidence="4" key="2">
    <citation type="submission" date="2015-08" db="EMBL/GenBank/DDBJ databases">
        <authorList>
            <person name="Babu N.S."/>
            <person name="Beckwith C.J."/>
            <person name="Beseler K.G."/>
            <person name="Brison A."/>
            <person name="Carone J.V."/>
            <person name="Caskin T.P."/>
            <person name="Diamond M."/>
            <person name="Durham M.E."/>
            <person name="Foxe J.M."/>
            <person name="Go M."/>
            <person name="Henderson B.A."/>
            <person name="Jones I.B."/>
            <person name="McGettigan J.A."/>
            <person name="Micheletti S.J."/>
            <person name="Nasrallah M.E."/>
            <person name="Ortiz D."/>
            <person name="Piller C.R."/>
            <person name="Privatt S.R."/>
            <person name="Schneider S.L."/>
            <person name="Sharp S."/>
            <person name="Smith T.C."/>
            <person name="Stanton J.D."/>
            <person name="Ullery H.E."/>
            <person name="Wilson R.J."/>
            <person name="Serrano M.G."/>
            <person name="Buck G."/>
            <person name="Lee V."/>
            <person name="Wang Y."/>
            <person name="Carvalho R."/>
            <person name="Voegtly L."/>
            <person name="Shi R."/>
            <person name="Duckworth R."/>
            <person name="Johnson A."/>
            <person name="Loviza R."/>
            <person name="Walstead R."/>
            <person name="Shah Z."/>
            <person name="Kiflezghi M."/>
            <person name="Wade K."/>
            <person name="Ball S.L."/>
            <person name="Bradley K.W."/>
            <person name="Asai D.J."/>
            <person name="Bowman C.A."/>
            <person name="Russell D.A."/>
            <person name="Pope W.H."/>
            <person name="Jacobs-Sera D."/>
            <person name="Hendrix R.W."/>
            <person name="Hatfull G.F."/>
        </authorList>
    </citation>
    <scope>NUCLEOTIDE SEQUENCE</scope>
</reference>
<gene>
    <name evidence="6" type="ORF">APUTEX25_001228</name>
    <name evidence="5" type="ORF">F751_2844</name>
    <name evidence="4" type="ORF">g.2637</name>
</gene>
<dbReference type="InterPro" id="IPR011990">
    <property type="entry name" value="TPR-like_helical_dom_sf"/>
</dbReference>
<dbReference type="InterPro" id="IPR040773">
    <property type="entry name" value="Rpn6_N"/>
</dbReference>
<feature type="domain" description="PCI" evidence="3">
    <location>
        <begin position="218"/>
        <end position="387"/>
    </location>
</feature>
<reference evidence="6" key="4">
    <citation type="submission" date="2018-10" db="EMBL/GenBank/DDBJ databases">
        <authorList>
            <person name="Hovde B."/>
            <person name="Zhang X."/>
        </authorList>
    </citation>
    <scope>NUCLEOTIDE SEQUENCE [LARGE SCALE GENOMIC DNA]</scope>
    <source>
        <strain evidence="6">UTEX 25</strain>
    </source>
</reference>
<reference evidence="6" key="5">
    <citation type="submission" date="2018-11" db="EMBL/GenBank/DDBJ databases">
        <title>Characterization of plant carbon substrate utilization by Auxenochlorella protothecoides.</title>
        <authorList>
            <person name="Vogler B.W."/>
            <person name="Starkenburg S.R."/>
            <person name="Sudasinghe N."/>
            <person name="Schambach J.Y."/>
            <person name="Rollin J.A."/>
            <person name="Pattathil S."/>
            <person name="Barry A.N."/>
        </authorList>
    </citation>
    <scope>NUCLEOTIDE SEQUENCE [LARGE SCALE GENOMIC DNA]</scope>
    <source>
        <strain evidence="6">UTEX 25</strain>
    </source>
</reference>
<dbReference type="Gene3D" id="1.25.40.570">
    <property type="match status" value="1"/>
</dbReference>
<accession>A0A087SCY1</accession>
<comment type="similarity">
    <text evidence="1">Belongs to the proteasome subunit S9 family.</text>
</comment>
<dbReference type="SUPFAM" id="SSF46785">
    <property type="entry name" value="Winged helix' DNA-binding domain"/>
    <property type="match status" value="1"/>
</dbReference>
<dbReference type="RefSeq" id="XP_011396459.1">
    <property type="nucleotide sequence ID" value="XM_011398157.1"/>
</dbReference>
<evidence type="ECO:0000313" key="6">
    <source>
        <dbReference type="EMBL" id="RMZ52034.1"/>
    </source>
</evidence>
<dbReference type="Proteomes" id="UP000279271">
    <property type="component" value="Unassembled WGS sequence"/>
</dbReference>
<dbReference type="Proteomes" id="UP000028924">
    <property type="component" value="Unassembled WGS sequence"/>
</dbReference>
<dbReference type="Pfam" id="PF18055">
    <property type="entry name" value="RPN6_N"/>
    <property type="match status" value="1"/>
</dbReference>
<dbReference type="EMBL" id="KL662095">
    <property type="protein sequence ID" value="KFM23585.1"/>
    <property type="molecule type" value="Genomic_DNA"/>
</dbReference>
<dbReference type="Pfam" id="PF01399">
    <property type="entry name" value="PCI"/>
    <property type="match status" value="1"/>
</dbReference>
<dbReference type="GeneID" id="23614235"/>
<dbReference type="EMBL" id="GDKF01000590">
    <property type="protein sequence ID" value="JAT78032.1"/>
    <property type="molecule type" value="Transcribed_RNA"/>
</dbReference>
<organism evidence="5 7">
    <name type="scientific">Auxenochlorella protothecoides</name>
    <name type="common">Green microalga</name>
    <name type="synonym">Chlorella protothecoides</name>
    <dbReference type="NCBI Taxonomy" id="3075"/>
    <lineage>
        <taxon>Eukaryota</taxon>
        <taxon>Viridiplantae</taxon>
        <taxon>Chlorophyta</taxon>
        <taxon>core chlorophytes</taxon>
        <taxon>Trebouxiophyceae</taxon>
        <taxon>Chlorellales</taxon>
        <taxon>Chlorellaceae</taxon>
        <taxon>Auxenochlorella</taxon>
    </lineage>
</organism>
<evidence type="ECO:0000256" key="1">
    <source>
        <dbReference type="ARBA" id="ARBA00007454"/>
    </source>
</evidence>
<evidence type="ECO:0000313" key="4">
    <source>
        <dbReference type="EMBL" id="JAT78032.1"/>
    </source>
</evidence>
<dbReference type="KEGG" id="apro:F751_2844"/>
<evidence type="ECO:0000313" key="5">
    <source>
        <dbReference type="EMBL" id="KFM23585.1"/>
    </source>
</evidence>
<dbReference type="STRING" id="3075.A0A087SCY1"/>